<gene>
    <name evidence="10" type="ORF">DOK76_09735</name>
</gene>
<dbReference type="EMBL" id="JAFLVX010000025">
    <property type="protein sequence ID" value="MBO0477354.1"/>
    <property type="molecule type" value="Genomic_DNA"/>
</dbReference>
<dbReference type="Pfam" id="PF20791">
    <property type="entry name" value="Acyl-ACP_TE_C"/>
    <property type="match status" value="1"/>
</dbReference>
<name>A0ABS3HUC1_9ENTE</name>
<keyword evidence="6" id="KW-0443">Lipid metabolism</keyword>
<evidence type="ECO:0000256" key="6">
    <source>
        <dbReference type="ARBA" id="ARBA00023098"/>
    </source>
</evidence>
<dbReference type="InterPro" id="IPR045023">
    <property type="entry name" value="FATA/B"/>
</dbReference>
<feature type="domain" description="Acyl-ACP thioesterase-like C-terminal" evidence="9">
    <location>
        <begin position="155"/>
        <end position="243"/>
    </location>
</feature>
<dbReference type="PANTHER" id="PTHR31727:SF6">
    <property type="entry name" value="OLEOYL-ACYL CARRIER PROTEIN THIOESTERASE 1, CHLOROPLASTIC"/>
    <property type="match status" value="1"/>
</dbReference>
<evidence type="ECO:0000256" key="7">
    <source>
        <dbReference type="ARBA" id="ARBA00023160"/>
    </source>
</evidence>
<dbReference type="CDD" id="cd00586">
    <property type="entry name" value="4HBT"/>
    <property type="match status" value="1"/>
</dbReference>
<dbReference type="Pfam" id="PF01643">
    <property type="entry name" value="Acyl-ACP_TE"/>
    <property type="match status" value="1"/>
</dbReference>
<evidence type="ECO:0000256" key="5">
    <source>
        <dbReference type="ARBA" id="ARBA00022946"/>
    </source>
</evidence>
<keyword evidence="2" id="KW-0444">Lipid biosynthesis</keyword>
<dbReference type="Gene3D" id="3.10.129.10">
    <property type="entry name" value="Hotdog Thioesterase"/>
    <property type="match status" value="1"/>
</dbReference>
<dbReference type="InterPro" id="IPR049427">
    <property type="entry name" value="Acyl-ACP_TE_C"/>
</dbReference>
<protein>
    <submittedName>
        <fullName evidence="10">Acyl-[acyl-carrier-protein] thioesterase</fullName>
    </submittedName>
</protein>
<keyword evidence="3" id="KW-0378">Hydrolase</keyword>
<evidence type="ECO:0000313" key="10">
    <source>
        <dbReference type="EMBL" id="MBO0477354.1"/>
    </source>
</evidence>
<evidence type="ECO:0000256" key="3">
    <source>
        <dbReference type="ARBA" id="ARBA00022801"/>
    </source>
</evidence>
<keyword evidence="5" id="KW-0809">Transit peptide</keyword>
<comment type="caution">
    <text evidence="10">The sequence shown here is derived from an EMBL/GenBank/DDBJ whole genome shotgun (WGS) entry which is preliminary data.</text>
</comment>
<dbReference type="Proteomes" id="UP000664857">
    <property type="component" value="Unassembled WGS sequence"/>
</dbReference>
<keyword evidence="7" id="KW-0275">Fatty acid biosynthesis</keyword>
<accession>A0ABS3HUC1</accession>
<sequence>MFVAKQYSEKHQIPYYECDTTQFLKIPTLVKMLIKTSGAQSDALGVSDEFMASLGLGWIILQHDIFIKRLPKAGETITVTTEAESYNKFFCYRHFWVHDEAGNECVFMNTTFSIMDLETRKMGSVDDEVLAPFESEKIKRIRRGEKTLPLETVHGEKEYTVRYYDIDMNKHVNNSVYLDWAVDSLDAAFLMTHTPEKIVVKFNKEVLYGNKIKSEYQLDDDGISRHNIISKNDNSAKVTITWKSLD</sequence>
<comment type="similarity">
    <text evidence="1">Belongs to the acyl-ACP thioesterase family.</text>
</comment>
<dbReference type="PANTHER" id="PTHR31727">
    <property type="entry name" value="OLEOYL-ACYL CARRIER PROTEIN THIOESTERASE 1, CHLOROPLASTIC"/>
    <property type="match status" value="1"/>
</dbReference>
<keyword evidence="4" id="KW-0276">Fatty acid metabolism</keyword>
<organism evidence="10 11">
    <name type="scientific">Candidatus Vagococcus giribetii</name>
    <dbReference type="NCBI Taxonomy" id="2230876"/>
    <lineage>
        <taxon>Bacteria</taxon>
        <taxon>Bacillati</taxon>
        <taxon>Bacillota</taxon>
        <taxon>Bacilli</taxon>
        <taxon>Lactobacillales</taxon>
        <taxon>Enterococcaceae</taxon>
        <taxon>Vagococcus</taxon>
    </lineage>
</organism>
<evidence type="ECO:0000259" key="9">
    <source>
        <dbReference type="Pfam" id="PF20791"/>
    </source>
</evidence>
<dbReference type="SUPFAM" id="SSF54637">
    <property type="entry name" value="Thioesterase/thiol ester dehydrase-isomerase"/>
    <property type="match status" value="2"/>
</dbReference>
<evidence type="ECO:0000256" key="2">
    <source>
        <dbReference type="ARBA" id="ARBA00022516"/>
    </source>
</evidence>
<evidence type="ECO:0000256" key="4">
    <source>
        <dbReference type="ARBA" id="ARBA00022832"/>
    </source>
</evidence>
<dbReference type="InterPro" id="IPR029069">
    <property type="entry name" value="HotDog_dom_sf"/>
</dbReference>
<keyword evidence="11" id="KW-1185">Reference proteome</keyword>
<evidence type="ECO:0000259" key="8">
    <source>
        <dbReference type="Pfam" id="PF01643"/>
    </source>
</evidence>
<evidence type="ECO:0000256" key="1">
    <source>
        <dbReference type="ARBA" id="ARBA00006500"/>
    </source>
</evidence>
<evidence type="ECO:0000313" key="11">
    <source>
        <dbReference type="Proteomes" id="UP000664857"/>
    </source>
</evidence>
<proteinExistence type="inferred from homology"/>
<reference evidence="10 11" key="1">
    <citation type="submission" date="2021-03" db="EMBL/GenBank/DDBJ databases">
        <title>Enterococcal diversity collection.</title>
        <authorList>
            <person name="Gilmore M.S."/>
            <person name="Schwartzman J."/>
            <person name="Van Tyne D."/>
            <person name="Martin M."/>
            <person name="Earl A.M."/>
            <person name="Manson A.L."/>
            <person name="Straub T."/>
            <person name="Salamzade R."/>
            <person name="Saavedra J."/>
            <person name="Lebreton F."/>
            <person name="Prichula J."/>
            <person name="Schaufler K."/>
            <person name="Gaca A."/>
            <person name="Sgardioli B."/>
            <person name="Wagenaar J."/>
            <person name="Strong T."/>
        </authorList>
    </citation>
    <scope>NUCLEOTIDE SEQUENCE [LARGE SCALE GENOMIC DNA]</scope>
    <source>
        <strain evidence="10 11">DIV0080</strain>
    </source>
</reference>
<feature type="domain" description="Acyl-ACP thioesterase N-terminal hotdog" evidence="8">
    <location>
        <begin position="5"/>
        <end position="133"/>
    </location>
</feature>
<dbReference type="InterPro" id="IPR002864">
    <property type="entry name" value="Acyl-ACP_thioesterase_NHD"/>
</dbReference>